<accession>A0ABP6NLC7</accession>
<keyword evidence="7" id="KW-1185">Reference proteome</keyword>
<evidence type="ECO:0000256" key="2">
    <source>
        <dbReference type="ARBA" id="ARBA00022741"/>
    </source>
</evidence>
<dbReference type="EMBL" id="BAAAVM010000064">
    <property type="protein sequence ID" value="GAA3151833.1"/>
    <property type="molecule type" value="Genomic_DNA"/>
</dbReference>
<name>A0ABP6NLC7_9ACTN</name>
<dbReference type="SMART" id="SM01209">
    <property type="entry name" value="GARS_A"/>
    <property type="match status" value="1"/>
</dbReference>
<evidence type="ECO:0000259" key="5">
    <source>
        <dbReference type="PROSITE" id="PS50975"/>
    </source>
</evidence>
<dbReference type="Gene3D" id="3.40.50.20">
    <property type="match status" value="1"/>
</dbReference>
<keyword evidence="2 4" id="KW-0547">Nucleotide-binding</keyword>
<evidence type="ECO:0000256" key="4">
    <source>
        <dbReference type="PROSITE-ProRule" id="PRU00409"/>
    </source>
</evidence>
<dbReference type="Proteomes" id="UP001500893">
    <property type="component" value="Unassembled WGS sequence"/>
</dbReference>
<dbReference type="SUPFAM" id="SSF56059">
    <property type="entry name" value="Glutathione synthetase ATP-binding domain-like"/>
    <property type="match status" value="1"/>
</dbReference>
<sequence length="419" mass="44151">MTRADEKPLLLVITSGLRRYREYLLTSIATRYRVHLIDSVEADWELPHLAGCTVVPDTGADPVLGAARRIAAEQPVAGVMSWHEEHIVQAALVAEELGLPGTRAAAVRRCRDKFATRTALAAARLPQPAFELAGTLDEALAAADKLGYPVVIKPRAAGGSQGVVLVHDAAELADQFAATRDVPVPHNPAFDQLILVEEYLDAPEISVDSVVYHGRVVPVFVGRKEIGFPPYFEETGHRVAGADPLLSDAGLLRTLTDIHAALGYTDGWTHTELKLTPEGPKLIEVNGRLGGDLIPYLGMRASGVDPGLAAADVACGAEPDTRATAARHAAVRFFYPPANDTVIGSVDFDRAALPAGIDLAQALVGPGDVVSPPRKGLIDGRIALATAVASTEEDLRAALDQAQAALRLSVAGSGDRAAG</sequence>
<dbReference type="PANTHER" id="PTHR43585:SF2">
    <property type="entry name" value="ATP-GRASP ENZYME FSQD"/>
    <property type="match status" value="1"/>
</dbReference>
<dbReference type="Pfam" id="PF13535">
    <property type="entry name" value="ATP-grasp_4"/>
    <property type="match status" value="1"/>
</dbReference>
<reference evidence="7" key="1">
    <citation type="journal article" date="2019" name="Int. J. Syst. Evol. Microbiol.">
        <title>The Global Catalogue of Microorganisms (GCM) 10K type strain sequencing project: providing services to taxonomists for standard genome sequencing and annotation.</title>
        <authorList>
            <consortium name="The Broad Institute Genomics Platform"/>
            <consortium name="The Broad Institute Genome Sequencing Center for Infectious Disease"/>
            <person name="Wu L."/>
            <person name="Ma J."/>
        </authorList>
    </citation>
    <scope>NUCLEOTIDE SEQUENCE [LARGE SCALE GENOMIC DNA]</scope>
    <source>
        <strain evidence="7">JCM 11574</strain>
    </source>
</reference>
<protein>
    <submittedName>
        <fullName evidence="6">ATP-grasp domain-containing protein</fullName>
    </submittedName>
</protein>
<keyword evidence="1" id="KW-0436">Ligase</keyword>
<dbReference type="Gene3D" id="3.30.470.20">
    <property type="entry name" value="ATP-grasp fold, B domain"/>
    <property type="match status" value="1"/>
</dbReference>
<proteinExistence type="predicted"/>
<dbReference type="RefSeq" id="WP_345054740.1">
    <property type="nucleotide sequence ID" value="NZ_BAAAVM010000064.1"/>
</dbReference>
<dbReference type="InterPro" id="IPR052032">
    <property type="entry name" value="ATP-dep_AA_Ligase"/>
</dbReference>
<comment type="caution">
    <text evidence="6">The sequence shown here is derived from an EMBL/GenBank/DDBJ whole genome shotgun (WGS) entry which is preliminary data.</text>
</comment>
<evidence type="ECO:0000313" key="6">
    <source>
        <dbReference type="EMBL" id="GAA3151833.1"/>
    </source>
</evidence>
<dbReference type="InterPro" id="IPR011761">
    <property type="entry name" value="ATP-grasp"/>
</dbReference>
<organism evidence="6 7">
    <name type="scientific">Streptomyces rameus</name>
    <dbReference type="NCBI Taxonomy" id="68261"/>
    <lineage>
        <taxon>Bacteria</taxon>
        <taxon>Bacillati</taxon>
        <taxon>Actinomycetota</taxon>
        <taxon>Actinomycetes</taxon>
        <taxon>Kitasatosporales</taxon>
        <taxon>Streptomycetaceae</taxon>
        <taxon>Streptomyces</taxon>
    </lineage>
</organism>
<dbReference type="PANTHER" id="PTHR43585">
    <property type="entry name" value="FUMIPYRROLE BIOSYNTHESIS PROTEIN C"/>
    <property type="match status" value="1"/>
</dbReference>
<dbReference type="PROSITE" id="PS50975">
    <property type="entry name" value="ATP_GRASP"/>
    <property type="match status" value="1"/>
</dbReference>
<feature type="domain" description="ATP-grasp" evidence="5">
    <location>
        <begin position="117"/>
        <end position="315"/>
    </location>
</feature>
<keyword evidence="3 4" id="KW-0067">ATP-binding</keyword>
<evidence type="ECO:0000256" key="1">
    <source>
        <dbReference type="ARBA" id="ARBA00022598"/>
    </source>
</evidence>
<evidence type="ECO:0000313" key="7">
    <source>
        <dbReference type="Proteomes" id="UP001500893"/>
    </source>
</evidence>
<gene>
    <name evidence="6" type="ORF">GCM10010521_44430</name>
</gene>
<evidence type="ECO:0000256" key="3">
    <source>
        <dbReference type="ARBA" id="ARBA00022840"/>
    </source>
</evidence>